<evidence type="ECO:0000313" key="1">
    <source>
        <dbReference type="EMBL" id="VDK39758.1"/>
    </source>
</evidence>
<dbReference type="AlphaFoldDB" id="A0A0M3JPZ7"/>
<dbReference type="Proteomes" id="UP000267096">
    <property type="component" value="Unassembled WGS sequence"/>
</dbReference>
<proteinExistence type="predicted"/>
<evidence type="ECO:0000313" key="2">
    <source>
        <dbReference type="Proteomes" id="UP000267096"/>
    </source>
</evidence>
<gene>
    <name evidence="1" type="ORF">ASIM_LOCUS9476</name>
</gene>
<reference evidence="1 2" key="2">
    <citation type="submission" date="2018-11" db="EMBL/GenBank/DDBJ databases">
        <authorList>
            <consortium name="Pathogen Informatics"/>
        </authorList>
    </citation>
    <scope>NUCLEOTIDE SEQUENCE [LARGE SCALE GENOMIC DNA]</scope>
</reference>
<accession>A0A0M3JPZ7</accession>
<sequence length="90" mass="9781">MAFDRVGRIRFGSDLNAEDMGAEYGLDLNSAYQINSHLPKAPTKCRTVSTFHTHYTTAVAVHMHSSYTSLNFHSFGTSALRSVAPDSGAS</sequence>
<reference evidence="3" key="1">
    <citation type="submission" date="2017-02" db="UniProtKB">
        <authorList>
            <consortium name="WormBaseParasite"/>
        </authorList>
    </citation>
    <scope>IDENTIFICATION</scope>
</reference>
<keyword evidence="2" id="KW-1185">Reference proteome</keyword>
<dbReference type="WBParaSite" id="ASIM_0000974801-mRNA-1">
    <property type="protein sequence ID" value="ASIM_0000974801-mRNA-1"/>
    <property type="gene ID" value="ASIM_0000974801"/>
</dbReference>
<evidence type="ECO:0000313" key="3">
    <source>
        <dbReference type="WBParaSite" id="ASIM_0000974801-mRNA-1"/>
    </source>
</evidence>
<dbReference type="EMBL" id="UYRR01029163">
    <property type="protein sequence ID" value="VDK39758.1"/>
    <property type="molecule type" value="Genomic_DNA"/>
</dbReference>
<name>A0A0M3JPZ7_ANISI</name>
<protein>
    <submittedName>
        <fullName evidence="1 3">Uncharacterized protein</fullName>
    </submittedName>
</protein>
<organism evidence="3">
    <name type="scientific">Anisakis simplex</name>
    <name type="common">Herring worm</name>
    <dbReference type="NCBI Taxonomy" id="6269"/>
    <lineage>
        <taxon>Eukaryota</taxon>
        <taxon>Metazoa</taxon>
        <taxon>Ecdysozoa</taxon>
        <taxon>Nematoda</taxon>
        <taxon>Chromadorea</taxon>
        <taxon>Rhabditida</taxon>
        <taxon>Spirurina</taxon>
        <taxon>Ascaridomorpha</taxon>
        <taxon>Ascaridoidea</taxon>
        <taxon>Anisakidae</taxon>
        <taxon>Anisakis</taxon>
        <taxon>Anisakis simplex complex</taxon>
    </lineage>
</organism>